<dbReference type="Gene3D" id="3.30.360.10">
    <property type="entry name" value="Dihydrodipicolinate Reductase, domain 2"/>
    <property type="match status" value="1"/>
</dbReference>
<evidence type="ECO:0008006" key="4">
    <source>
        <dbReference type="Google" id="ProtNLM"/>
    </source>
</evidence>
<dbReference type="EMBL" id="UINC01077506">
    <property type="protein sequence ID" value="SVC17687.1"/>
    <property type="molecule type" value="Genomic_DNA"/>
</dbReference>
<evidence type="ECO:0000259" key="2">
    <source>
        <dbReference type="Pfam" id="PF22725"/>
    </source>
</evidence>
<organism evidence="3">
    <name type="scientific">marine metagenome</name>
    <dbReference type="NCBI Taxonomy" id="408172"/>
    <lineage>
        <taxon>unclassified sequences</taxon>
        <taxon>metagenomes</taxon>
        <taxon>ecological metagenomes</taxon>
    </lineage>
</organism>
<dbReference type="Pfam" id="PF22725">
    <property type="entry name" value="GFO_IDH_MocA_C3"/>
    <property type="match status" value="1"/>
</dbReference>
<protein>
    <recommendedName>
        <fullName evidence="4">Gfo/Idh/MocA-like oxidoreductase N-terminal domain-containing protein</fullName>
    </recommendedName>
</protein>
<dbReference type="InterPro" id="IPR000683">
    <property type="entry name" value="Gfo/Idh/MocA-like_OxRdtase_N"/>
</dbReference>
<evidence type="ECO:0000259" key="1">
    <source>
        <dbReference type="Pfam" id="PF01408"/>
    </source>
</evidence>
<dbReference type="GO" id="GO:0000166">
    <property type="term" value="F:nucleotide binding"/>
    <property type="evidence" value="ECO:0007669"/>
    <property type="project" value="InterPro"/>
</dbReference>
<dbReference type="AlphaFoldDB" id="A0A382K3P3"/>
<dbReference type="InterPro" id="IPR055170">
    <property type="entry name" value="GFO_IDH_MocA-like_dom"/>
</dbReference>
<accession>A0A382K3P3</accession>
<feature type="domain" description="GFO/IDH/MocA-like oxidoreductase" evidence="2">
    <location>
        <begin position="117"/>
        <end position="237"/>
    </location>
</feature>
<gene>
    <name evidence="3" type="ORF">METZ01_LOCUS270541</name>
</gene>
<feature type="domain" description="Gfo/Idh/MocA-like oxidoreductase N-terminal" evidence="1">
    <location>
        <begin position="19"/>
        <end position="108"/>
    </location>
</feature>
<dbReference type="SUPFAM" id="SSF55347">
    <property type="entry name" value="Glyceraldehyde-3-phosphate dehydrogenase-like, C-terminal domain"/>
    <property type="match status" value="1"/>
</dbReference>
<sequence>AKVFAQEMQTLAGEVDLFFASRDSRRAAEYAVAFNGKASFGSYEIAAADPRVEAVYLCTPHFLHREHVDMAAAAKKHILVEKPIARTMEEARSIVQTAQRAGVTLMVAENYRFMAVVRRAKELIDSGALGELRMIQMQEETDFRPDGWRVSREQNGGGVLIDGGIHKIDILNYLVGRPADVYATALPQVLDQLEGEDGVVVLTHSKSGTVGLINHSWAKVGGKGPKWVTVSGAKARISFDLAGTQITINDGLKERTLEAAGDRHGLVPMVLEFRDSIRQRREPETSGSVGLEDLEITLKAYESMESGHVVSLD</sequence>
<dbReference type="PANTHER" id="PTHR43377:SF1">
    <property type="entry name" value="BILIVERDIN REDUCTASE A"/>
    <property type="match status" value="1"/>
</dbReference>
<evidence type="ECO:0000313" key="3">
    <source>
        <dbReference type="EMBL" id="SVC17687.1"/>
    </source>
</evidence>
<dbReference type="Gene3D" id="3.40.50.720">
    <property type="entry name" value="NAD(P)-binding Rossmann-like Domain"/>
    <property type="match status" value="1"/>
</dbReference>
<feature type="non-terminal residue" evidence="3">
    <location>
        <position position="1"/>
    </location>
</feature>
<dbReference type="SUPFAM" id="SSF51735">
    <property type="entry name" value="NAD(P)-binding Rossmann-fold domains"/>
    <property type="match status" value="1"/>
</dbReference>
<proteinExistence type="predicted"/>
<name>A0A382K3P3_9ZZZZ</name>
<dbReference type="InterPro" id="IPR051450">
    <property type="entry name" value="Gfo/Idh/MocA_Oxidoreductases"/>
</dbReference>
<dbReference type="PANTHER" id="PTHR43377">
    <property type="entry name" value="BILIVERDIN REDUCTASE A"/>
    <property type="match status" value="1"/>
</dbReference>
<reference evidence="3" key="1">
    <citation type="submission" date="2018-05" db="EMBL/GenBank/DDBJ databases">
        <authorList>
            <person name="Lanie J.A."/>
            <person name="Ng W.-L."/>
            <person name="Kazmierczak K.M."/>
            <person name="Andrzejewski T.M."/>
            <person name="Davidsen T.M."/>
            <person name="Wayne K.J."/>
            <person name="Tettelin H."/>
            <person name="Glass J.I."/>
            <person name="Rusch D."/>
            <person name="Podicherti R."/>
            <person name="Tsui H.-C.T."/>
            <person name="Winkler M.E."/>
        </authorList>
    </citation>
    <scope>NUCLEOTIDE SEQUENCE</scope>
</reference>
<dbReference type="InterPro" id="IPR036291">
    <property type="entry name" value="NAD(P)-bd_dom_sf"/>
</dbReference>
<dbReference type="Pfam" id="PF01408">
    <property type="entry name" value="GFO_IDH_MocA"/>
    <property type="match status" value="1"/>
</dbReference>